<dbReference type="KEGG" id="vg:24420528"/>
<evidence type="ECO:0000313" key="3">
    <source>
        <dbReference type="Proteomes" id="UP000201781"/>
    </source>
</evidence>
<reference evidence="2 3" key="1">
    <citation type="journal article" date="2015" name="Arch. Virol.">
        <title>Rottboellia yellow mottle virus is a distinct species within the genus Sobemovirus.</title>
        <authorList>
            <person name="Somera M."/>
            <person name="Truve E."/>
        </authorList>
    </citation>
    <scope>NUCLEOTIDE SEQUENCE [LARGE SCALE GENOMIC DNA]</scope>
</reference>
<organism evidence="2 3">
    <name type="scientific">Rottboellia yellow mottle virus</name>
    <dbReference type="NCBI Taxonomy" id="1432563"/>
    <lineage>
        <taxon>Viruses</taxon>
        <taxon>Riboviria</taxon>
        <taxon>Orthornavirae</taxon>
        <taxon>Pisuviricota</taxon>
        <taxon>Pisoniviricetes</taxon>
        <taxon>Sobelivirales</taxon>
        <taxon>Solemoviridae</taxon>
        <taxon>Sobemovirus</taxon>
        <taxon>Sobemovirus ROMOV</taxon>
    </lineage>
</organism>
<evidence type="ECO:0000313" key="2">
    <source>
        <dbReference type="EMBL" id="AHB64343.1"/>
    </source>
</evidence>
<dbReference type="GeneID" id="24420528"/>
<keyword evidence="3" id="KW-1185">Reference proteome</keyword>
<dbReference type="EMBL" id="KC577469">
    <property type="protein sequence ID" value="AHB64343.1"/>
    <property type="molecule type" value="Genomic_RNA"/>
</dbReference>
<sequence length="152" mass="17128">MTRLEIKVHPSQTTASAFRAYYGSGPLYKWAVHSCEIDDVEIEGDYDYDSCSYLYVEISCESCGKTLEDFSVEVDRFRSLSPSRIEATCEQYNCKCGEEESSEDEEAEFYSEFLSKFDRLSAGEVSGAFTAQVDSDSEEEIVYQGRGGHDSD</sequence>
<dbReference type="RefSeq" id="YP_009142782.1">
    <property type="nucleotide sequence ID" value="NC_027198.1"/>
</dbReference>
<evidence type="ECO:0000256" key="1">
    <source>
        <dbReference type="SAM" id="MobiDB-lite"/>
    </source>
</evidence>
<proteinExistence type="predicted"/>
<gene>
    <name evidence="2" type="primary">P1</name>
</gene>
<dbReference type="Proteomes" id="UP000201781">
    <property type="component" value="Genome"/>
</dbReference>
<accession>A0A0E3D8Q7</accession>
<name>A0A0E3D8Q7_9VIRU</name>
<dbReference type="OrthoDB" id="41521at10239"/>
<feature type="region of interest" description="Disordered" evidence="1">
    <location>
        <begin position="131"/>
        <end position="152"/>
    </location>
</feature>
<protein>
    <submittedName>
        <fullName evidence="2">Putative RNA silencing suppressor</fullName>
    </submittedName>
</protein>